<feature type="non-terminal residue" evidence="2">
    <location>
        <position position="1"/>
    </location>
</feature>
<dbReference type="Proteomes" id="UP000027222">
    <property type="component" value="Unassembled WGS sequence"/>
</dbReference>
<dbReference type="EMBL" id="KL142370">
    <property type="protein sequence ID" value="KDR81989.1"/>
    <property type="molecule type" value="Genomic_DNA"/>
</dbReference>
<organism evidence="2 3">
    <name type="scientific">Galerina marginata (strain CBS 339.88)</name>
    <dbReference type="NCBI Taxonomy" id="685588"/>
    <lineage>
        <taxon>Eukaryota</taxon>
        <taxon>Fungi</taxon>
        <taxon>Dikarya</taxon>
        <taxon>Basidiomycota</taxon>
        <taxon>Agaricomycotina</taxon>
        <taxon>Agaricomycetes</taxon>
        <taxon>Agaricomycetidae</taxon>
        <taxon>Agaricales</taxon>
        <taxon>Agaricineae</taxon>
        <taxon>Strophariaceae</taxon>
        <taxon>Galerina</taxon>
    </lineage>
</organism>
<sequence length="262" mass="27896">EPTTIFVSASPTTVTEIFTVAPSTSSPSPSTTPEARLGTAKKAWFAPSTMTDLSSFQIAKFTGGQKNLKIVNGIPAGASANPESLAEAGGTDSAIQLLYPANSINPAQKPQGGAEFYAAPINIADARNVSLEYSVFFPINFDWVLAGKLPGLYGGHMGCSGGNAALDCFSTRLMWRQDGAGELYLYAPKDKQTKALCADPTSTCDATYGLSIGRGKFTWAAGAWTTVRQTVYLNTPGEQDGTFALDVNGERMIFRDDVFYRE</sequence>
<dbReference type="STRING" id="685588.A0A067TQ28"/>
<proteinExistence type="predicted"/>
<dbReference type="PANTHER" id="PTHR40124">
    <property type="match status" value="1"/>
</dbReference>
<dbReference type="HOGENOM" id="CLU_049744_2_2_1"/>
<dbReference type="PANTHER" id="PTHR40124:SF1">
    <property type="entry name" value="DISAGGREGATASE RELATED REPEAT PROTEIN"/>
    <property type="match status" value="1"/>
</dbReference>
<name>A0A067TQ28_GALM3</name>
<dbReference type="OrthoDB" id="10069995at2759"/>
<dbReference type="InterPro" id="IPR048958">
    <property type="entry name" value="Polysacc_lyase_14"/>
</dbReference>
<feature type="non-terminal residue" evidence="2">
    <location>
        <position position="262"/>
    </location>
</feature>
<dbReference type="AlphaFoldDB" id="A0A067TQ28"/>
<gene>
    <name evidence="2" type="ORF">GALMADRAFT_45329</name>
</gene>
<keyword evidence="3" id="KW-1185">Reference proteome</keyword>
<evidence type="ECO:0000259" key="1">
    <source>
        <dbReference type="Pfam" id="PF21294"/>
    </source>
</evidence>
<dbReference type="Gene3D" id="2.60.120.200">
    <property type="match status" value="1"/>
</dbReference>
<protein>
    <recommendedName>
        <fullName evidence="1">Polysaccharide lyase 14 domain-containing protein</fullName>
    </recommendedName>
</protein>
<dbReference type="Pfam" id="PF21294">
    <property type="entry name" value="Polysacc_lyase_14"/>
    <property type="match status" value="1"/>
</dbReference>
<evidence type="ECO:0000313" key="3">
    <source>
        <dbReference type="Proteomes" id="UP000027222"/>
    </source>
</evidence>
<feature type="domain" description="Polysaccharide lyase 14" evidence="1">
    <location>
        <begin position="91"/>
        <end position="261"/>
    </location>
</feature>
<accession>A0A067TQ28</accession>
<evidence type="ECO:0000313" key="2">
    <source>
        <dbReference type="EMBL" id="KDR81989.1"/>
    </source>
</evidence>
<reference evidence="3" key="1">
    <citation type="journal article" date="2014" name="Proc. Natl. Acad. Sci. U.S.A.">
        <title>Extensive sampling of basidiomycete genomes demonstrates inadequacy of the white-rot/brown-rot paradigm for wood decay fungi.</title>
        <authorList>
            <person name="Riley R."/>
            <person name="Salamov A.A."/>
            <person name="Brown D.W."/>
            <person name="Nagy L.G."/>
            <person name="Floudas D."/>
            <person name="Held B.W."/>
            <person name="Levasseur A."/>
            <person name="Lombard V."/>
            <person name="Morin E."/>
            <person name="Otillar R."/>
            <person name="Lindquist E.A."/>
            <person name="Sun H."/>
            <person name="LaButti K.M."/>
            <person name="Schmutz J."/>
            <person name="Jabbour D."/>
            <person name="Luo H."/>
            <person name="Baker S.E."/>
            <person name="Pisabarro A.G."/>
            <person name="Walton J.D."/>
            <person name="Blanchette R.A."/>
            <person name="Henrissat B."/>
            <person name="Martin F."/>
            <person name="Cullen D."/>
            <person name="Hibbett D.S."/>
            <person name="Grigoriev I.V."/>
        </authorList>
    </citation>
    <scope>NUCLEOTIDE SEQUENCE [LARGE SCALE GENOMIC DNA]</scope>
    <source>
        <strain evidence="3">CBS 339.88</strain>
    </source>
</reference>